<dbReference type="InterPro" id="IPR019151">
    <property type="entry name" value="Proteasome_assmbl_chaperone_2"/>
</dbReference>
<gene>
    <name evidence="1" type="ORF">AERYTH_09015</name>
</gene>
<evidence type="ECO:0000313" key="2">
    <source>
        <dbReference type="Proteomes" id="UP000067689"/>
    </source>
</evidence>
<name>A0A0U4CQD8_9ACTN</name>
<dbReference type="STRING" id="2041.AERYTH_09015"/>
<dbReference type="SUPFAM" id="SSF159659">
    <property type="entry name" value="Cgl1923-like"/>
    <property type="match status" value="1"/>
</dbReference>
<dbReference type="Proteomes" id="UP000067689">
    <property type="component" value="Chromosome"/>
</dbReference>
<dbReference type="InterPro" id="IPR008492">
    <property type="entry name" value="Rv2714-like"/>
</dbReference>
<dbReference type="AlphaFoldDB" id="A0A0U4CQD8"/>
<accession>A0A0U4CQD8</accession>
<dbReference type="PATRIC" id="fig|2041.4.peg.1887"/>
<organism evidence="1 2">
    <name type="scientific">Aeromicrobium erythreum</name>
    <dbReference type="NCBI Taxonomy" id="2041"/>
    <lineage>
        <taxon>Bacteria</taxon>
        <taxon>Bacillati</taxon>
        <taxon>Actinomycetota</taxon>
        <taxon>Actinomycetes</taxon>
        <taxon>Propionibacteriales</taxon>
        <taxon>Nocardioidaceae</taxon>
        <taxon>Aeromicrobium</taxon>
    </lineage>
</organism>
<dbReference type="InterPro" id="IPR038389">
    <property type="entry name" value="PSMG2_sf"/>
</dbReference>
<sequence length="284" mass="30887">MVDVQSIPPLNDPWMVAAFEGWNDAGDAASSVVDHLVDEWDAQVLAELDPEDYYDFQVTRPIVHPDEDGARVLHWPTPTLWHARPRSSERDVLLFKAPEPNFRWKHFCSTVLGLARLAGVTEVVTLGALLADTPHTRPVPVSGSTSDPTLAERLSLRPSSYVGPVGINAVLGEVASADGLPAISLWAAVPHYVAEPPCPKATLALLGSLEDAVGVPLPQGALEEMAQAWQHGADDLMAQDPEIAEYVSELEEEHTTDELPEASGDAIAREFERYLRRRNVDGGP</sequence>
<dbReference type="GO" id="GO:0016874">
    <property type="term" value="F:ligase activity"/>
    <property type="evidence" value="ECO:0007669"/>
    <property type="project" value="UniProtKB-KW"/>
</dbReference>
<proteinExistence type="predicted"/>
<dbReference type="Gene3D" id="3.40.50.10900">
    <property type="entry name" value="PAC-like subunit"/>
    <property type="match status" value="1"/>
</dbReference>
<reference evidence="1 2" key="1">
    <citation type="journal article" date="1991" name="Int. J. Syst. Bacteriol.">
        <title>Description of the erythromycin-producing bacterium Arthrobacter sp. strain NRRL B-3381 as Aeromicrobium erythreum gen. nov., sp. nov.</title>
        <authorList>
            <person name="Miller E.S."/>
            <person name="Woese C.R."/>
            <person name="Brenner S."/>
        </authorList>
    </citation>
    <scope>NUCLEOTIDE SEQUENCE [LARGE SCALE GENOMIC DNA]</scope>
    <source>
        <strain evidence="1 2">AR18</strain>
    </source>
</reference>
<dbReference type="KEGG" id="aer:AERYTH_09015"/>
<keyword evidence="2" id="KW-1185">Reference proteome</keyword>
<dbReference type="PIRSF" id="PIRSF028754">
    <property type="entry name" value="UCP028754"/>
    <property type="match status" value="1"/>
</dbReference>
<evidence type="ECO:0000313" key="1">
    <source>
        <dbReference type="EMBL" id="ALX04828.1"/>
    </source>
</evidence>
<dbReference type="Pfam" id="PF09754">
    <property type="entry name" value="PAC2"/>
    <property type="match status" value="1"/>
</dbReference>
<protein>
    <submittedName>
        <fullName evidence="1">Carboxylate--amine ligase</fullName>
    </submittedName>
</protein>
<keyword evidence="1" id="KW-0436">Ligase</keyword>
<dbReference type="EMBL" id="CP011502">
    <property type="protein sequence ID" value="ALX04828.1"/>
    <property type="molecule type" value="Genomic_DNA"/>
</dbReference>